<name>A0A0A8YZF2_ARUDO</name>
<reference evidence="2" key="1">
    <citation type="submission" date="2014-09" db="EMBL/GenBank/DDBJ databases">
        <authorList>
            <person name="Magalhaes I.L.F."/>
            <person name="Oliveira U."/>
            <person name="Santos F.R."/>
            <person name="Vidigal T.H.D.A."/>
            <person name="Brescovit A.D."/>
            <person name="Santos A.J."/>
        </authorList>
    </citation>
    <scope>NUCLEOTIDE SEQUENCE</scope>
    <source>
        <tissue evidence="2">Shoot tissue taken approximately 20 cm above the soil surface</tissue>
    </source>
</reference>
<dbReference type="AlphaFoldDB" id="A0A0A8YZF2"/>
<protein>
    <submittedName>
        <fullName evidence="2">Uncharacterized protein</fullName>
    </submittedName>
</protein>
<evidence type="ECO:0000256" key="1">
    <source>
        <dbReference type="SAM" id="MobiDB-lite"/>
    </source>
</evidence>
<organism evidence="2">
    <name type="scientific">Arundo donax</name>
    <name type="common">Giant reed</name>
    <name type="synonym">Donax arundinaceus</name>
    <dbReference type="NCBI Taxonomy" id="35708"/>
    <lineage>
        <taxon>Eukaryota</taxon>
        <taxon>Viridiplantae</taxon>
        <taxon>Streptophyta</taxon>
        <taxon>Embryophyta</taxon>
        <taxon>Tracheophyta</taxon>
        <taxon>Spermatophyta</taxon>
        <taxon>Magnoliopsida</taxon>
        <taxon>Liliopsida</taxon>
        <taxon>Poales</taxon>
        <taxon>Poaceae</taxon>
        <taxon>PACMAD clade</taxon>
        <taxon>Arundinoideae</taxon>
        <taxon>Arundineae</taxon>
        <taxon>Arundo</taxon>
    </lineage>
</organism>
<feature type="compositionally biased region" description="Low complexity" evidence="1">
    <location>
        <begin position="1"/>
        <end position="11"/>
    </location>
</feature>
<feature type="compositionally biased region" description="Basic and acidic residues" evidence="1">
    <location>
        <begin position="14"/>
        <end position="23"/>
    </location>
</feature>
<proteinExistence type="predicted"/>
<reference evidence="2" key="2">
    <citation type="journal article" date="2015" name="Data Brief">
        <title>Shoot transcriptome of the giant reed, Arundo donax.</title>
        <authorList>
            <person name="Barrero R.A."/>
            <person name="Guerrero F.D."/>
            <person name="Moolhuijzen P."/>
            <person name="Goolsby J.A."/>
            <person name="Tidwell J."/>
            <person name="Bellgard S.E."/>
            <person name="Bellgard M.I."/>
        </authorList>
    </citation>
    <scope>NUCLEOTIDE SEQUENCE</scope>
    <source>
        <tissue evidence="2">Shoot tissue taken approximately 20 cm above the soil surface</tissue>
    </source>
</reference>
<feature type="region of interest" description="Disordered" evidence="1">
    <location>
        <begin position="1"/>
        <end position="70"/>
    </location>
</feature>
<evidence type="ECO:0000313" key="2">
    <source>
        <dbReference type="EMBL" id="JAD31946.1"/>
    </source>
</evidence>
<accession>A0A0A8YZF2</accession>
<sequence length="70" mass="7157">MEMSQLQQLPPRRLPQEKQRTGGDDAAWAWSTPQAPGGPTSGGLAGCVGSGAGGRFSVGRAASESDLTQT</sequence>
<dbReference type="EMBL" id="GBRH01265949">
    <property type="protein sequence ID" value="JAD31946.1"/>
    <property type="molecule type" value="Transcribed_RNA"/>
</dbReference>
<feature type="compositionally biased region" description="Gly residues" evidence="1">
    <location>
        <begin position="39"/>
        <end position="56"/>
    </location>
</feature>